<dbReference type="GO" id="GO:0000139">
    <property type="term" value="C:Golgi membrane"/>
    <property type="evidence" value="ECO:0007669"/>
    <property type="project" value="UniProtKB-SubCell"/>
</dbReference>
<evidence type="ECO:0000256" key="4">
    <source>
        <dbReference type="ARBA" id="ARBA00023180"/>
    </source>
</evidence>
<dbReference type="EMBL" id="JBEAFC010000005">
    <property type="protein sequence ID" value="KAL1556261.1"/>
    <property type="molecule type" value="Genomic_DNA"/>
</dbReference>
<evidence type="ECO:0000256" key="1">
    <source>
        <dbReference type="ARBA" id="ARBA00004323"/>
    </source>
</evidence>
<dbReference type="Proteomes" id="UP001567538">
    <property type="component" value="Unassembled WGS sequence"/>
</dbReference>
<keyword evidence="4" id="KW-0325">Glycoprotein</keyword>
<keyword evidence="3" id="KW-0808">Transferase</keyword>
<reference evidence="6 7" key="1">
    <citation type="submission" date="2024-06" db="EMBL/GenBank/DDBJ databases">
        <title>A chromosome level genome sequence of Diviner's sage (Salvia divinorum).</title>
        <authorList>
            <person name="Ford S.A."/>
            <person name="Ro D.-K."/>
            <person name="Ness R.W."/>
            <person name="Phillips M.A."/>
        </authorList>
    </citation>
    <scope>NUCLEOTIDE SEQUENCE [LARGE SCALE GENOMIC DNA]</scope>
    <source>
        <strain evidence="6">SAF-2024a</strain>
        <tissue evidence="6">Leaf</tissue>
    </source>
</reference>
<gene>
    <name evidence="6" type="ORF">AAHA92_11911</name>
</gene>
<dbReference type="InterPro" id="IPR007657">
    <property type="entry name" value="Glycosyltransferase_61"/>
</dbReference>
<name>A0ABD1HIJ0_SALDI</name>
<evidence type="ECO:0000313" key="7">
    <source>
        <dbReference type="Proteomes" id="UP001567538"/>
    </source>
</evidence>
<proteinExistence type="predicted"/>
<dbReference type="PANTHER" id="PTHR20961">
    <property type="entry name" value="GLYCOSYLTRANSFERASE"/>
    <property type="match status" value="1"/>
</dbReference>
<keyword evidence="7" id="KW-1185">Reference proteome</keyword>
<comment type="subcellular location">
    <subcellularLocation>
        <location evidence="1">Golgi apparatus membrane</location>
        <topology evidence="1">Single-pass type II membrane protein</topology>
    </subcellularLocation>
</comment>
<evidence type="ECO:0000256" key="3">
    <source>
        <dbReference type="ARBA" id="ARBA00022679"/>
    </source>
</evidence>
<protein>
    <submittedName>
        <fullName evidence="6">Alpha-1,3-arabinosyltransferase XAT3-like</fullName>
    </submittedName>
</protein>
<dbReference type="GO" id="GO:0016763">
    <property type="term" value="F:pentosyltransferase activity"/>
    <property type="evidence" value="ECO:0007669"/>
    <property type="project" value="UniProtKB-ARBA"/>
</dbReference>
<comment type="caution">
    <text evidence="6">The sequence shown here is derived from an EMBL/GenBank/DDBJ whole genome shotgun (WGS) entry which is preliminary data.</text>
</comment>
<sequence length="444" mass="49936">MEKSRRRLKLCDPAPLTAFLIILFLFLDFNGANIVSFNQWSTRSQIEDQNSFISLIARLVRGEDRKKLETTGYACDVAENSLVCASNQGVRIETSKNISVYTSSIGTGQDASSVKPYALQKDKYLLQWITLVNILHGAKNPPACQYNHTVPAVIFSSGILGNIFHEFNDIIIPLFITTNHFKSQILFILEDYDAWFVSKFSKILSRLSRYQVMNPAANATVHCFPGMILGLRYHDNLALNPVDIPGGYSMRDFRQFLAAAYSLKFAHVSQVIVKEPVVMLLSREKSRKFLNKEEIVRMIRGLGFTVVVARTKDALNIDKFGNMINSCAVLVGAHGAGLTNELFLPAGAVMVQVEPVGLEWAASKYYGDPARAMGVHYLRYKIEPEESSLVELYGRNDSVITDPESFYGMGYRLARSVYLEQQDIRVNVDRFRKTMVQALKLVAN</sequence>
<keyword evidence="2" id="KW-0328">Glycosyltransferase</keyword>
<accession>A0ABD1HIJ0</accession>
<organism evidence="6 7">
    <name type="scientific">Salvia divinorum</name>
    <name type="common">Maria pastora</name>
    <name type="synonym">Diviner's sage</name>
    <dbReference type="NCBI Taxonomy" id="28513"/>
    <lineage>
        <taxon>Eukaryota</taxon>
        <taxon>Viridiplantae</taxon>
        <taxon>Streptophyta</taxon>
        <taxon>Embryophyta</taxon>
        <taxon>Tracheophyta</taxon>
        <taxon>Spermatophyta</taxon>
        <taxon>Magnoliopsida</taxon>
        <taxon>eudicotyledons</taxon>
        <taxon>Gunneridae</taxon>
        <taxon>Pentapetalae</taxon>
        <taxon>asterids</taxon>
        <taxon>lamiids</taxon>
        <taxon>Lamiales</taxon>
        <taxon>Lamiaceae</taxon>
        <taxon>Nepetoideae</taxon>
        <taxon>Mentheae</taxon>
        <taxon>Salviinae</taxon>
        <taxon>Salvia</taxon>
        <taxon>Salvia subgen. Calosphace</taxon>
    </lineage>
</organism>
<evidence type="ECO:0000259" key="5">
    <source>
        <dbReference type="Pfam" id="PF04577"/>
    </source>
</evidence>
<evidence type="ECO:0000256" key="2">
    <source>
        <dbReference type="ARBA" id="ARBA00022676"/>
    </source>
</evidence>
<dbReference type="PANTHER" id="PTHR20961:SF108">
    <property type="entry name" value="GLYCOSYLTRANSFERASE"/>
    <property type="match status" value="1"/>
</dbReference>
<evidence type="ECO:0000313" key="6">
    <source>
        <dbReference type="EMBL" id="KAL1556261.1"/>
    </source>
</evidence>
<dbReference type="InterPro" id="IPR049625">
    <property type="entry name" value="Glyco_transf_61_cat"/>
</dbReference>
<dbReference type="AlphaFoldDB" id="A0ABD1HIJ0"/>
<dbReference type="Pfam" id="PF04577">
    <property type="entry name" value="Glyco_transf_61"/>
    <property type="match status" value="1"/>
</dbReference>
<feature type="domain" description="Glycosyltransferase 61 catalytic" evidence="5">
    <location>
        <begin position="253"/>
        <end position="351"/>
    </location>
</feature>